<organism evidence="2 3">
    <name type="scientific">Streptomyces tuirus</name>
    <dbReference type="NCBI Taxonomy" id="68278"/>
    <lineage>
        <taxon>Bacteria</taxon>
        <taxon>Bacillati</taxon>
        <taxon>Actinomycetota</taxon>
        <taxon>Actinomycetes</taxon>
        <taxon>Kitasatosporales</taxon>
        <taxon>Streptomycetaceae</taxon>
        <taxon>Streptomyces</taxon>
    </lineage>
</organism>
<dbReference type="Pfam" id="PF01987">
    <property type="entry name" value="AIM24"/>
    <property type="match status" value="1"/>
</dbReference>
<evidence type="ECO:0000256" key="1">
    <source>
        <dbReference type="SAM" id="MobiDB-lite"/>
    </source>
</evidence>
<reference evidence="2 3" key="1">
    <citation type="journal article" date="2014" name="Int. J. Syst. Evol. Microbiol.">
        <title>Complete genome sequence of Corynebacterium casei LMG S-19264T (=DSM 44701T), isolated from a smear-ripened cheese.</title>
        <authorList>
            <consortium name="US DOE Joint Genome Institute (JGI-PGF)"/>
            <person name="Walter F."/>
            <person name="Albersmeier A."/>
            <person name="Kalinowski J."/>
            <person name="Ruckert C."/>
        </authorList>
    </citation>
    <scope>NUCLEOTIDE SEQUENCE [LARGE SCALE GENOMIC DNA]</scope>
    <source>
        <strain evidence="2 3">JCM 4255</strain>
    </source>
</reference>
<evidence type="ECO:0000313" key="2">
    <source>
        <dbReference type="EMBL" id="BCL23923.1"/>
    </source>
</evidence>
<protein>
    <recommendedName>
        <fullName evidence="4">AIM24 family protein</fullName>
    </recommendedName>
</protein>
<accession>A0A7G1NKW9</accession>
<dbReference type="SUPFAM" id="SSF51219">
    <property type="entry name" value="TRAP-like"/>
    <property type="match status" value="1"/>
</dbReference>
<dbReference type="InterPro" id="IPR002838">
    <property type="entry name" value="AIM24"/>
</dbReference>
<evidence type="ECO:0008006" key="4">
    <source>
        <dbReference type="Google" id="ProtNLM"/>
    </source>
</evidence>
<dbReference type="PANTHER" id="PTHR43657:SF1">
    <property type="entry name" value="ALTERED INHERITANCE OF MITOCHONDRIA PROTEIN 24, MITOCHONDRIAL"/>
    <property type="match status" value="1"/>
</dbReference>
<evidence type="ECO:0000313" key="3">
    <source>
        <dbReference type="Proteomes" id="UP000516373"/>
    </source>
</evidence>
<dbReference type="KEGG" id="stui:GCM10017668_57660"/>
<dbReference type="Gene3D" id="3.60.160.10">
    <property type="entry name" value="Mitochondrial biogenesis AIM24"/>
    <property type="match status" value="1"/>
</dbReference>
<feature type="region of interest" description="Disordered" evidence="1">
    <location>
        <begin position="1"/>
        <end position="31"/>
    </location>
</feature>
<feature type="region of interest" description="Disordered" evidence="1">
    <location>
        <begin position="77"/>
        <end position="101"/>
    </location>
</feature>
<dbReference type="EMBL" id="AP023439">
    <property type="protein sequence ID" value="BCL23923.1"/>
    <property type="molecule type" value="Genomic_DNA"/>
</dbReference>
<dbReference type="InterPro" id="IPR036983">
    <property type="entry name" value="AIM24_sf"/>
</dbReference>
<sequence length="308" mass="31688">MGPSQRPHGTGAGEERTSTSHMRNLSLPFPRSPDVTLQQEIVGNAMQMAVVSLQPGQTVYCEAGKFLFKTTNVTMETRLGGPSGGGGRQSQPGGGGPGGMGGLLRQAMGTAMQAGQRALAGESLAFQYFTTQGGEGTVGFAGVLPGEMRALELDGTRAWFAEKDAFVAAESTVDFGIAFQGGRTGRSGGEGFVLEKFTGRGTVIIAGAGNFIDLNPADFGGRVEVDTGCVVAFEEGIQYGVQRVGGLNRQGVMNAVFGGEGLSLATLEGNGRVILQSLTIESLANALRKAQGGDKQGPTGGLFSTNAQ</sequence>
<proteinExistence type="predicted"/>
<gene>
    <name evidence="2" type="ORF">GCM10017668_57660</name>
</gene>
<dbReference type="PANTHER" id="PTHR43657">
    <property type="entry name" value="TRYPTOPHAN RNA-BINDING ATTENUATOR PROTEIN-LIKE PROTEIN"/>
    <property type="match status" value="1"/>
</dbReference>
<feature type="compositionally biased region" description="Gly residues" evidence="1">
    <location>
        <begin position="81"/>
        <end position="101"/>
    </location>
</feature>
<dbReference type="Proteomes" id="UP000516373">
    <property type="component" value="Chromosome"/>
</dbReference>
<dbReference type="AlphaFoldDB" id="A0A7G1NKW9"/>
<name>A0A7G1NKW9_9ACTN</name>
<dbReference type="InterPro" id="IPR016031">
    <property type="entry name" value="Trp_RNA-bd_attenuator-like_dom"/>
</dbReference>